<comment type="caution">
    <text evidence="1">The sequence shown here is derived from an EMBL/GenBank/DDBJ whole genome shotgun (WGS) entry which is preliminary data.</text>
</comment>
<evidence type="ECO:0000313" key="1">
    <source>
        <dbReference type="EMBL" id="GAI03735.1"/>
    </source>
</evidence>
<dbReference type="EMBL" id="BARV01011073">
    <property type="protein sequence ID" value="GAI03735.1"/>
    <property type="molecule type" value="Genomic_DNA"/>
</dbReference>
<organism evidence="1">
    <name type="scientific">marine sediment metagenome</name>
    <dbReference type="NCBI Taxonomy" id="412755"/>
    <lineage>
        <taxon>unclassified sequences</taxon>
        <taxon>metagenomes</taxon>
        <taxon>ecological metagenomes</taxon>
    </lineage>
</organism>
<reference evidence="1" key="1">
    <citation type="journal article" date="2014" name="Front. Microbiol.">
        <title>High frequency of phylogenetically diverse reductive dehalogenase-homologous genes in deep subseafloor sedimentary metagenomes.</title>
        <authorList>
            <person name="Kawai M."/>
            <person name="Futagami T."/>
            <person name="Toyoda A."/>
            <person name="Takaki Y."/>
            <person name="Nishi S."/>
            <person name="Hori S."/>
            <person name="Arai W."/>
            <person name="Tsubouchi T."/>
            <person name="Morono Y."/>
            <person name="Uchiyama I."/>
            <person name="Ito T."/>
            <person name="Fujiyama A."/>
            <person name="Inagaki F."/>
            <person name="Takami H."/>
        </authorList>
    </citation>
    <scope>NUCLEOTIDE SEQUENCE</scope>
    <source>
        <strain evidence="1">Expedition CK06-06</strain>
    </source>
</reference>
<gene>
    <name evidence="1" type="ORF">S06H3_21167</name>
</gene>
<protein>
    <submittedName>
        <fullName evidence="1">Uncharacterized protein</fullName>
    </submittedName>
</protein>
<accession>X1LMW0</accession>
<proteinExistence type="predicted"/>
<feature type="non-terminal residue" evidence="1">
    <location>
        <position position="1"/>
    </location>
</feature>
<name>X1LMW0_9ZZZZ</name>
<sequence length="65" mass="7536">VYMFGERNQELRKMMKIEIEAGKTVTFRGIGPLTTTCDICGKETVVDIIKNDKIFCKECYQKEIK</sequence>
<dbReference type="AlphaFoldDB" id="X1LMW0"/>